<dbReference type="RefSeq" id="WP_110361871.1">
    <property type="nucleotide sequence ID" value="NZ_QFLI01000008.1"/>
</dbReference>
<dbReference type="EC" id="1.1.1.40" evidence="13"/>
<name>A0A2V3ZUH1_9BACT</name>
<dbReference type="Pfam" id="PF00390">
    <property type="entry name" value="malic"/>
    <property type="match status" value="1"/>
</dbReference>
<dbReference type="Pfam" id="PF01515">
    <property type="entry name" value="PTA_PTB"/>
    <property type="match status" value="1"/>
</dbReference>
<evidence type="ECO:0000256" key="1">
    <source>
        <dbReference type="ARBA" id="ARBA00001936"/>
    </source>
</evidence>
<feature type="binding site" evidence="9">
    <location>
        <position position="136"/>
    </location>
    <ligand>
        <name>a divalent metal cation</name>
        <dbReference type="ChEBI" id="CHEBI:60240"/>
    </ligand>
</feature>
<dbReference type="PANTHER" id="PTHR43237:SF4">
    <property type="entry name" value="NADP-DEPENDENT MALIC ENZYME"/>
    <property type="match status" value="1"/>
</dbReference>
<gene>
    <name evidence="13" type="ORF">DF185_16505</name>
</gene>
<keyword evidence="7" id="KW-0511">Multifunctional enzyme</keyword>
<dbReference type="GO" id="GO:0016746">
    <property type="term" value="F:acyltransferase activity"/>
    <property type="evidence" value="ECO:0007669"/>
    <property type="project" value="InterPro"/>
</dbReference>
<comment type="cofactor">
    <cofactor evidence="1">
        <name>Mn(2+)</name>
        <dbReference type="ChEBI" id="CHEBI:29035"/>
    </cofactor>
</comment>
<dbReference type="FunFam" id="3.40.50.720:FF:000095">
    <property type="entry name" value="NADP-dependent malic enzyme"/>
    <property type="match status" value="1"/>
</dbReference>
<dbReference type="EMBL" id="QFLI01000008">
    <property type="protein sequence ID" value="PXX97939.1"/>
    <property type="molecule type" value="Genomic_DNA"/>
</dbReference>
<comment type="similarity">
    <text evidence="3">In the N-terminal section; belongs to the malic enzymes family.</text>
</comment>
<feature type="binding site" evidence="9">
    <location>
        <position position="137"/>
    </location>
    <ligand>
        <name>a divalent metal cation</name>
        <dbReference type="ChEBI" id="CHEBI:60240"/>
    </ligand>
</feature>
<dbReference type="InterPro" id="IPR045213">
    <property type="entry name" value="Malic_NAD-bd_bact_type"/>
</dbReference>
<evidence type="ECO:0000256" key="8">
    <source>
        <dbReference type="PIRSR" id="PIRSR036684-1"/>
    </source>
</evidence>
<dbReference type="InterPro" id="IPR051674">
    <property type="entry name" value="Malate_Decarboxylase"/>
</dbReference>
<comment type="caution">
    <text evidence="13">The sequence shown here is derived from an EMBL/GenBank/DDBJ whole genome shotgun (WGS) entry which is preliminary data.</text>
</comment>
<protein>
    <submittedName>
        <fullName evidence="13">NADP-dependent malic enzyme</fullName>
        <ecNumber evidence="13">1.1.1.40</ecNumber>
    </submittedName>
</protein>
<dbReference type="InterPro" id="IPR012301">
    <property type="entry name" value="Malic_N_dom"/>
</dbReference>
<dbReference type="SUPFAM" id="SSF53659">
    <property type="entry name" value="Isocitrate/Isopropylmalate dehydrogenase-like"/>
    <property type="match status" value="1"/>
</dbReference>
<organism evidence="13 14">
    <name type="scientific">Marinifilum breve</name>
    <dbReference type="NCBI Taxonomy" id="2184082"/>
    <lineage>
        <taxon>Bacteria</taxon>
        <taxon>Pseudomonadati</taxon>
        <taxon>Bacteroidota</taxon>
        <taxon>Bacteroidia</taxon>
        <taxon>Marinilabiliales</taxon>
        <taxon>Marinifilaceae</taxon>
    </lineage>
</organism>
<evidence type="ECO:0000256" key="10">
    <source>
        <dbReference type="PIRSR" id="PIRSR036684-3"/>
    </source>
</evidence>
<dbReference type="GO" id="GO:0004473">
    <property type="term" value="F:malate dehydrogenase (decarboxylating) (NADP+) activity"/>
    <property type="evidence" value="ECO:0007669"/>
    <property type="project" value="UniProtKB-EC"/>
</dbReference>
<dbReference type="InterPro" id="IPR002505">
    <property type="entry name" value="PTA_PTB"/>
</dbReference>
<dbReference type="PANTHER" id="PTHR43237">
    <property type="entry name" value="NADP-DEPENDENT MALIC ENZYME"/>
    <property type="match status" value="1"/>
</dbReference>
<dbReference type="Gene3D" id="3.40.50.10750">
    <property type="entry name" value="Isocitrate/Isopropylmalate dehydrogenase-like"/>
    <property type="match status" value="1"/>
</dbReference>
<dbReference type="InterPro" id="IPR012188">
    <property type="entry name" value="ME_PTA"/>
</dbReference>
<accession>A0A2V3ZUH1</accession>
<evidence type="ECO:0000256" key="6">
    <source>
        <dbReference type="ARBA" id="ARBA00023002"/>
    </source>
</evidence>
<dbReference type="GO" id="GO:0006108">
    <property type="term" value="P:malate metabolic process"/>
    <property type="evidence" value="ECO:0007669"/>
    <property type="project" value="InterPro"/>
</dbReference>
<proteinExistence type="inferred from homology"/>
<dbReference type="InterPro" id="IPR036291">
    <property type="entry name" value="NAD(P)-bd_dom_sf"/>
</dbReference>
<feature type="domain" description="Malic enzyme NAD-binding" evidence="11">
    <location>
        <begin position="163"/>
        <end position="399"/>
    </location>
</feature>
<dbReference type="PROSITE" id="PS00331">
    <property type="entry name" value="MALIC_ENZYMES"/>
    <property type="match status" value="1"/>
</dbReference>
<dbReference type="Gene3D" id="3.40.50.10950">
    <property type="match status" value="1"/>
</dbReference>
<dbReference type="InterPro" id="IPR046346">
    <property type="entry name" value="Aminoacid_DH-like_N_sf"/>
</dbReference>
<dbReference type="SUPFAM" id="SSF53223">
    <property type="entry name" value="Aminoacid dehydrogenase-like, N-terminal domain"/>
    <property type="match status" value="1"/>
</dbReference>
<dbReference type="InterPro" id="IPR042112">
    <property type="entry name" value="P_AcTrfase_dom2"/>
</dbReference>
<evidence type="ECO:0000256" key="2">
    <source>
        <dbReference type="ARBA" id="ARBA00001946"/>
    </source>
</evidence>
<keyword evidence="5 9" id="KW-0479">Metal-binding</keyword>
<evidence type="ECO:0000259" key="12">
    <source>
        <dbReference type="SMART" id="SM01274"/>
    </source>
</evidence>
<dbReference type="CDD" id="cd05311">
    <property type="entry name" value="NAD_bind_2_malic_enz"/>
    <property type="match status" value="1"/>
</dbReference>
<dbReference type="InterPro" id="IPR037062">
    <property type="entry name" value="Malic_N_dom_sf"/>
</dbReference>
<dbReference type="InterPro" id="IPR015884">
    <property type="entry name" value="Malic_enzyme_CS"/>
</dbReference>
<dbReference type="OrthoDB" id="9805787at2"/>
<dbReference type="Pfam" id="PF03949">
    <property type="entry name" value="Malic_M"/>
    <property type="match status" value="1"/>
</dbReference>
<reference evidence="13 14" key="1">
    <citation type="submission" date="2018-05" db="EMBL/GenBank/DDBJ databases">
        <title>Marinifilum breve JC075T sp. nov., a marine bacterium isolated from Yongle Blue Hole in the South China Sea.</title>
        <authorList>
            <person name="Fu T."/>
        </authorList>
    </citation>
    <scope>NUCLEOTIDE SEQUENCE [LARGE SCALE GENOMIC DNA]</scope>
    <source>
        <strain evidence="13 14">JC075</strain>
    </source>
</reference>
<dbReference type="PIRSF" id="PIRSF036684">
    <property type="entry name" value="ME_PTA"/>
    <property type="match status" value="1"/>
</dbReference>
<evidence type="ECO:0000256" key="9">
    <source>
        <dbReference type="PIRSR" id="PIRSR036684-2"/>
    </source>
</evidence>
<keyword evidence="10" id="KW-0521">NADP</keyword>
<comment type="cofactor">
    <cofactor evidence="2">
        <name>Mg(2+)</name>
        <dbReference type="ChEBI" id="CHEBI:18420"/>
    </cofactor>
</comment>
<evidence type="ECO:0000256" key="7">
    <source>
        <dbReference type="ARBA" id="ARBA00023268"/>
    </source>
</evidence>
<dbReference type="FunFam" id="3.40.50.10380:FF:000003">
    <property type="entry name" value="NADP-dependent malic enzyme"/>
    <property type="match status" value="1"/>
</dbReference>
<dbReference type="InterPro" id="IPR012302">
    <property type="entry name" value="Malic_NAD-bd"/>
</dbReference>
<feature type="domain" description="Malic enzyme N-terminal" evidence="12">
    <location>
        <begin position="18"/>
        <end position="151"/>
    </location>
</feature>
<dbReference type="Proteomes" id="UP000248079">
    <property type="component" value="Unassembled WGS sequence"/>
</dbReference>
<dbReference type="GO" id="GO:0051287">
    <property type="term" value="F:NAD binding"/>
    <property type="evidence" value="ECO:0007669"/>
    <property type="project" value="InterPro"/>
</dbReference>
<sequence length="752" mass="82567">MAKFTKEDALRYHEGKRPGKIEVIPTKPHSTQLDLSLAYSPGVAEPCLEIEANPKDVYKYTAKGNLVAVISNGTAVLGLGDIGAEAGKPVMEGKGLLFKIFADIDVFDIEVDSKDVDEFVKIVKGIAPTFGGINLEDIKAPECFAIEDRLKKELDIPIMHDDQHGTAIISAAGLLNAVELQKKKLSDIKIVVNGAGASAVACTRLYIALGVKKKNIIMLDSKGVIHKSRTDLSDIKKEFVTSVNVKTLEDAMDGADMFLGLSVANVLKPSMVKSMADRPIVFALANPNPEIAYELAMKTRKDIVMATGRSDHPNQVNNVLGFPFIFRGALDVKATGINEEMKIAAVKALAKLAKEDVPDIVNTAYHEMNLSYGKDYIIPKPLDPRLLTVVAPAIAKAAMDSGIAKAPIHNWEEYKTQLEQRLGRDNKLLRALTDKAKRNPKRVVFAEGANFKVLKAAQTVLHEGIAVPILLGNPEHIHKVIQENDLDLDGVPIINWRGAEERARREEYAKILFRKRNRKGLTYNEAVDKMTNRNYFGAMMVETGEADAFISGSTSKYADTIRPAIQTVGIKSDINHIAGMYLLMTRQGPIFFSDTTVNPRPDAQTLVDTTLLTAEAVRKFNIEPVIAMVSYSNFGSIRDGSPVRVQKAVEVLHQEHPDLIVDGDIQMNFALNAELRTKMFPFSKLGWRRVNTIIFPNLSSGNIAYKMMQEIGGAEAIGPILLGMNKSIHIVPLESSVREIVNMVTIAVVDAQ</sequence>
<feature type="binding site" evidence="10">
    <location>
        <position position="286"/>
    </location>
    <ligand>
        <name>a divalent metal cation</name>
        <dbReference type="ChEBI" id="CHEBI:60240"/>
    </ligand>
</feature>
<evidence type="ECO:0000313" key="14">
    <source>
        <dbReference type="Proteomes" id="UP000248079"/>
    </source>
</evidence>
<dbReference type="InterPro" id="IPR042113">
    <property type="entry name" value="P_AcTrfase_dom1"/>
</dbReference>
<keyword evidence="6 13" id="KW-0560">Oxidoreductase</keyword>
<evidence type="ECO:0000256" key="5">
    <source>
        <dbReference type="ARBA" id="ARBA00022723"/>
    </source>
</evidence>
<evidence type="ECO:0000313" key="13">
    <source>
        <dbReference type="EMBL" id="PXX97939.1"/>
    </source>
</evidence>
<dbReference type="SMART" id="SM00919">
    <property type="entry name" value="Malic_M"/>
    <property type="match status" value="1"/>
</dbReference>
<dbReference type="Gene3D" id="3.40.50.720">
    <property type="entry name" value="NAD(P)-binding Rossmann-like Domain"/>
    <property type="match status" value="1"/>
</dbReference>
<evidence type="ECO:0000256" key="4">
    <source>
        <dbReference type="ARBA" id="ARBA00008756"/>
    </source>
</evidence>
<dbReference type="Gene3D" id="3.40.50.10380">
    <property type="entry name" value="Malic enzyme, N-terminal domain"/>
    <property type="match status" value="1"/>
</dbReference>
<dbReference type="GO" id="GO:0046872">
    <property type="term" value="F:metal ion binding"/>
    <property type="evidence" value="ECO:0007669"/>
    <property type="project" value="UniProtKB-KW"/>
</dbReference>
<feature type="binding site" evidence="10">
    <location>
        <position position="162"/>
    </location>
    <ligand>
        <name>a divalent metal cation</name>
        <dbReference type="ChEBI" id="CHEBI:60240"/>
    </ligand>
</feature>
<feature type="binding site" evidence="10">
    <location>
        <begin position="76"/>
        <end position="83"/>
    </location>
    <ligand>
        <name>NADP(+)</name>
        <dbReference type="ChEBI" id="CHEBI:58349"/>
    </ligand>
</feature>
<feature type="active site" description="Proton acceptor" evidence="8">
    <location>
        <position position="94"/>
    </location>
</feature>
<comment type="similarity">
    <text evidence="4">In the C-terminal section; belongs to the phosphate acetyltransferase and butyryltransferase family.</text>
</comment>
<evidence type="ECO:0000259" key="11">
    <source>
        <dbReference type="SMART" id="SM00919"/>
    </source>
</evidence>
<evidence type="ECO:0000256" key="3">
    <source>
        <dbReference type="ARBA" id="ARBA00007686"/>
    </source>
</evidence>
<keyword evidence="14" id="KW-1185">Reference proteome</keyword>
<dbReference type="AlphaFoldDB" id="A0A2V3ZUH1"/>
<dbReference type="SUPFAM" id="SSF51735">
    <property type="entry name" value="NAD(P)-binding Rossmann-fold domains"/>
    <property type="match status" value="1"/>
</dbReference>
<dbReference type="SMART" id="SM01274">
    <property type="entry name" value="malic"/>
    <property type="match status" value="1"/>
</dbReference>